<dbReference type="GO" id="GO:0006606">
    <property type="term" value="P:protein import into nucleus"/>
    <property type="evidence" value="ECO:0007669"/>
    <property type="project" value="TreeGrafter"/>
</dbReference>
<dbReference type="EMBL" id="NAJO01000060">
    <property type="protein sequence ID" value="OQN96850.1"/>
    <property type="molecule type" value="Genomic_DNA"/>
</dbReference>
<dbReference type="GO" id="GO:0000972">
    <property type="term" value="P:transcription-dependent tethering of RNA polymerase II gene DNA at nuclear periphery"/>
    <property type="evidence" value="ECO:0007669"/>
    <property type="project" value="TreeGrafter"/>
</dbReference>
<evidence type="ECO:0000256" key="8">
    <source>
        <dbReference type="SAM" id="MobiDB-lite"/>
    </source>
</evidence>
<dbReference type="InterPro" id="IPR015943">
    <property type="entry name" value="WD40/YVTN_repeat-like_dom_sf"/>
</dbReference>
<evidence type="ECO:0000259" key="9">
    <source>
        <dbReference type="Pfam" id="PF03177"/>
    </source>
</evidence>
<keyword evidence="7" id="KW-0539">Nucleus</keyword>
<keyword evidence="6" id="KW-0811">Translocation</keyword>
<dbReference type="Proteomes" id="UP000192596">
    <property type="component" value="Unassembled WGS sequence"/>
</dbReference>
<feature type="compositionally biased region" description="Basic and acidic residues" evidence="8">
    <location>
        <begin position="1364"/>
        <end position="1376"/>
    </location>
</feature>
<evidence type="ECO:0000313" key="11">
    <source>
        <dbReference type="EMBL" id="OQN96850.1"/>
    </source>
</evidence>
<dbReference type="InterPro" id="IPR007187">
    <property type="entry name" value="Nucleoporin_Nup133/Nup155_C"/>
</dbReference>
<comment type="caution">
    <text evidence="11">The sequence shown here is derived from an EMBL/GenBank/DDBJ whole genome shotgun (WGS) entry which is preliminary data.</text>
</comment>
<dbReference type="InterPro" id="IPR037624">
    <property type="entry name" value="Nup133-like"/>
</dbReference>
<accession>A0A1V8SD41</accession>
<sequence>MSSTATPEPEPRTLRTVRRRRHDDSLRTAPRRKRSKISEDSFVARGEEGQYEGHSASDGHAYPGGRKVSGPLDGDSSYHHLNGNIVVRGGRKSTATRTGRTDGAQVLTQNANYTIKSLPSTPRELKRAGNEFRGTLSASTGQALAVTRGQAFIWGYTSHATVTNPKVFDVPFSVKDADPLPFGALVSAGVSTETGLLLLSAISGHVVFHESIERAASMGLFQERKPGVDGTIAGTFNGEHVTALTAADSAGFIVTFDSGRLAHLTLRDMQGKVRIQAQFLRAGSQVKTSIFDSIKGALGAAAWKLDSATVRTRAAGPRGQVQVVAITEQAELKVWEVDWSGRSHWTGSISFRNQLVDELRRSYAGETQGQAEQLVVLEFVFVEQQQASDAIEVHTVAADKPLDVLLLLRVGHVGQQLHFLCEMSLSGTSATIKQMHMISSYQPTGSSTSAPKLVLPRPGHTAIIMFEDAIVMIALNRPNDADPEAQFHGDESYIAPQPFQDAVYLRSDKGFAFTGIDSEDTKSALAACCIFVQGAGLMRLAVNDSSEDPGLSQIPTKSKIEQAVFFGILPDNALDLSRYEKKTRTQPELENAVLAISHDVLTSQTSMISSSPVSIEDNLARRAKALNTLIAHVRSSYPPLSREATWRLLWDAERLAAGQALWQVSEKHRANAKLEEKPRATLLHECVRMLQEVEYTAVKQIPSSDEQLRQMFVLQLAYLDKILCHAYSVVHDLVEEGERPAPFILRLASEADDIWISVLQTTLKFRVENAELYGLQPDDMPEGILTDEAAYIKIPEFWASGQTMLKSIGPLTKLAGQISESAYEAETENLCGKVAIENAQLVQLTCHMYEERGHWTRSRGGSRYLAEAKALQENGIKARTEQLRDLVNIGQLPAALHLAEKYRDMHSLTRMIVDEATYLSQSYGESAGISREVVKPRMDENTARIGRYFRKFGDDFGNAVFDYGLMQGNAGDFFKNAQEHWGKYLKTWLRADPARAKLCWINDVMADKDYGHASEMLKMVATEQEDSLWSKEVQLSLAKLSLLAASATKPSSTDKQPMTSLLKGELLIASTQRRVYAYLLPEIHAAIDPPAELEIALELYARTTRKYHPTLYAQLENTLSKVVSHIALSLEELIDALTLTDQYDTRDPDTSLHESSFYLALQVLNVKGPHLDPGRADYLLRIIWKRVYVSTNWGALNRKHESRPEDETHDLMRNTPLYHLIMLGTENLLFTQGFTQILAPADVHDAGTTAAELAYLQHGDDWLAGAIKDNESMDRTLLSAMEKYKCAEWTTECKRLALADLEIHRETEAADREAEVRFEAELEVATNGYRPGNGDVREWIADEEREEHVLEESDGEAENEEDHVDERWARVREGDSPHWAVKIEDDEEVEQVAGSEVEDEGAEDVSMGED</sequence>
<evidence type="ECO:0008006" key="13">
    <source>
        <dbReference type="Google" id="ProtNLM"/>
    </source>
</evidence>
<evidence type="ECO:0000256" key="1">
    <source>
        <dbReference type="ARBA" id="ARBA00004259"/>
    </source>
</evidence>
<keyword evidence="4" id="KW-0509">mRNA transport</keyword>
<evidence type="ECO:0000256" key="6">
    <source>
        <dbReference type="ARBA" id="ARBA00023010"/>
    </source>
</evidence>
<evidence type="ECO:0000256" key="2">
    <source>
        <dbReference type="ARBA" id="ARBA00005569"/>
    </source>
</evidence>
<organism evidence="11 12">
    <name type="scientific">Cryoendolithus antarcticus</name>
    <dbReference type="NCBI Taxonomy" id="1507870"/>
    <lineage>
        <taxon>Eukaryota</taxon>
        <taxon>Fungi</taxon>
        <taxon>Dikarya</taxon>
        <taxon>Ascomycota</taxon>
        <taxon>Pezizomycotina</taxon>
        <taxon>Dothideomycetes</taxon>
        <taxon>Dothideomycetidae</taxon>
        <taxon>Cladosporiales</taxon>
        <taxon>Cladosporiaceae</taxon>
        <taxon>Cryoendolithus</taxon>
    </lineage>
</organism>
<keyword evidence="5" id="KW-0653">Protein transport</keyword>
<protein>
    <recommendedName>
        <fullName evidence="13">Nucleoporin Nup133/Nup155-like C-terminal domain-containing protein</fullName>
    </recommendedName>
</protein>
<feature type="compositionally biased region" description="Acidic residues" evidence="8">
    <location>
        <begin position="1352"/>
        <end position="1363"/>
    </location>
</feature>
<dbReference type="STRING" id="1507870.A0A1V8SD41"/>
<feature type="region of interest" description="Disordered" evidence="8">
    <location>
        <begin position="1"/>
        <end position="73"/>
    </location>
</feature>
<gene>
    <name evidence="11" type="ORF">B0A48_17404</name>
</gene>
<dbReference type="Pfam" id="PF08801">
    <property type="entry name" value="Nucleoporin_N"/>
    <property type="match status" value="1"/>
</dbReference>
<evidence type="ECO:0000256" key="5">
    <source>
        <dbReference type="ARBA" id="ARBA00022927"/>
    </source>
</evidence>
<dbReference type="PANTHER" id="PTHR13405">
    <property type="entry name" value="NUCLEAR PORE COMPLEX PROTEIN NUP133"/>
    <property type="match status" value="1"/>
</dbReference>
<dbReference type="InterPro" id="IPR014908">
    <property type="entry name" value="Nucleoporin_Nup133/Nup155_N"/>
</dbReference>
<dbReference type="Gene3D" id="1.20.58.1380">
    <property type="match status" value="1"/>
</dbReference>
<name>A0A1V8SD41_9PEZI</name>
<dbReference type="Gene3D" id="2.130.10.10">
    <property type="entry name" value="YVTN repeat-like/Quinoprotein amine dehydrogenase"/>
    <property type="match status" value="1"/>
</dbReference>
<dbReference type="PANTHER" id="PTHR13405:SF11">
    <property type="entry name" value="NUCLEAR PORE COMPLEX PROTEIN NUP133"/>
    <property type="match status" value="1"/>
</dbReference>
<dbReference type="OrthoDB" id="103454at2759"/>
<dbReference type="FunCoup" id="A0A1V8SD41">
    <property type="interactions" value="208"/>
</dbReference>
<comment type="subcellular location">
    <subcellularLocation>
        <location evidence="1">Nucleus envelope</location>
    </subcellularLocation>
</comment>
<dbReference type="SUPFAM" id="SSF117289">
    <property type="entry name" value="Nucleoporin domain"/>
    <property type="match status" value="1"/>
</dbReference>
<keyword evidence="12" id="KW-1185">Reference proteome</keyword>
<dbReference type="InParanoid" id="A0A1V8SD41"/>
<evidence type="ECO:0000313" key="12">
    <source>
        <dbReference type="Proteomes" id="UP000192596"/>
    </source>
</evidence>
<reference evidence="12" key="1">
    <citation type="submission" date="2017-03" db="EMBL/GenBank/DDBJ databases">
        <title>Genomes of endolithic fungi from Antarctica.</title>
        <authorList>
            <person name="Coleine C."/>
            <person name="Masonjones S."/>
            <person name="Stajich J.E."/>
        </authorList>
    </citation>
    <scope>NUCLEOTIDE SEQUENCE [LARGE SCALE GENOMIC DNA]</scope>
    <source>
        <strain evidence="12">CCFEE 5527</strain>
    </source>
</reference>
<dbReference type="GO" id="GO:0017056">
    <property type="term" value="F:structural constituent of nuclear pore"/>
    <property type="evidence" value="ECO:0007669"/>
    <property type="project" value="InterPro"/>
</dbReference>
<keyword evidence="3" id="KW-0813">Transport</keyword>
<feature type="compositionally biased region" description="Acidic residues" evidence="8">
    <location>
        <begin position="1384"/>
        <end position="1410"/>
    </location>
</feature>
<evidence type="ECO:0000259" key="10">
    <source>
        <dbReference type="Pfam" id="PF08801"/>
    </source>
</evidence>
<evidence type="ECO:0000256" key="7">
    <source>
        <dbReference type="ARBA" id="ARBA00023242"/>
    </source>
</evidence>
<feature type="domain" description="Nucleoporin Nup133/Nup155-like N-terminal" evidence="10">
    <location>
        <begin position="108"/>
        <end position="539"/>
    </location>
</feature>
<evidence type="ECO:0000256" key="3">
    <source>
        <dbReference type="ARBA" id="ARBA00022448"/>
    </source>
</evidence>
<feature type="domain" description="Nucleoporin Nup133/Nup155-like C-terminal" evidence="9">
    <location>
        <begin position="648"/>
        <end position="1230"/>
    </location>
</feature>
<comment type="similarity">
    <text evidence="2">Belongs to the nucleoporin Nup133 family.</text>
</comment>
<proteinExistence type="inferred from homology"/>
<feature type="region of interest" description="Disordered" evidence="8">
    <location>
        <begin position="1349"/>
        <end position="1410"/>
    </location>
</feature>
<dbReference type="GO" id="GO:0031080">
    <property type="term" value="C:nuclear pore outer ring"/>
    <property type="evidence" value="ECO:0007669"/>
    <property type="project" value="TreeGrafter"/>
</dbReference>
<evidence type="ECO:0000256" key="4">
    <source>
        <dbReference type="ARBA" id="ARBA00022816"/>
    </source>
</evidence>
<dbReference type="GO" id="GO:0016973">
    <property type="term" value="P:poly(A)+ mRNA export from nucleus"/>
    <property type="evidence" value="ECO:0007669"/>
    <property type="project" value="TreeGrafter"/>
</dbReference>
<dbReference type="Pfam" id="PF03177">
    <property type="entry name" value="Nucleoporin_C"/>
    <property type="match status" value="1"/>
</dbReference>